<dbReference type="SUPFAM" id="SSF56349">
    <property type="entry name" value="DNA breaking-rejoining enzymes"/>
    <property type="match status" value="1"/>
</dbReference>
<name>A0A6I4SY63_9SPHN</name>
<dbReference type="InterPro" id="IPR002104">
    <property type="entry name" value="Integrase_catalytic"/>
</dbReference>
<reference evidence="3 4" key="1">
    <citation type="submission" date="2019-12" db="EMBL/GenBank/DDBJ databases">
        <title>Genomic-based taxomic classification of the family Erythrobacteraceae.</title>
        <authorList>
            <person name="Xu L."/>
        </authorList>
    </citation>
    <scope>NUCLEOTIDE SEQUENCE [LARGE SCALE GENOMIC DNA]</scope>
    <source>
        <strain evidence="3 4">MCCC 1K01500</strain>
    </source>
</reference>
<dbReference type="GO" id="GO:0003677">
    <property type="term" value="F:DNA binding"/>
    <property type="evidence" value="ECO:0007669"/>
    <property type="project" value="InterPro"/>
</dbReference>
<dbReference type="GO" id="GO:0006310">
    <property type="term" value="P:DNA recombination"/>
    <property type="evidence" value="ECO:0007669"/>
    <property type="project" value="UniProtKB-KW"/>
</dbReference>
<sequence>MTFPGHYADEQDRTPLRFSAPVPASVVRAGLDPEKVTPHVMRHTGITRLVKARVHLPTIQRISGHKTLAMVMRYVHLEDNQIDDAIAAIDTDFLNSVTHRLHTPDIPAPKGRA</sequence>
<organism evidence="3 4">
    <name type="scientific">Croceibacterium salegens</name>
    <dbReference type="NCBI Taxonomy" id="1737568"/>
    <lineage>
        <taxon>Bacteria</taxon>
        <taxon>Pseudomonadati</taxon>
        <taxon>Pseudomonadota</taxon>
        <taxon>Alphaproteobacteria</taxon>
        <taxon>Sphingomonadales</taxon>
        <taxon>Erythrobacteraceae</taxon>
        <taxon>Croceibacterium</taxon>
    </lineage>
</organism>
<evidence type="ECO:0000256" key="1">
    <source>
        <dbReference type="ARBA" id="ARBA00023172"/>
    </source>
</evidence>
<evidence type="ECO:0000313" key="4">
    <source>
        <dbReference type="Proteomes" id="UP000433652"/>
    </source>
</evidence>
<evidence type="ECO:0000313" key="3">
    <source>
        <dbReference type="EMBL" id="MXO60299.1"/>
    </source>
</evidence>
<proteinExistence type="predicted"/>
<dbReference type="OrthoDB" id="7615137at2"/>
<dbReference type="RefSeq" id="WP_159795894.1">
    <property type="nucleotide sequence ID" value="NZ_WTYM01000046.1"/>
</dbReference>
<dbReference type="Proteomes" id="UP000433652">
    <property type="component" value="Unassembled WGS sequence"/>
</dbReference>
<dbReference type="GO" id="GO:0015074">
    <property type="term" value="P:DNA integration"/>
    <property type="evidence" value="ECO:0007669"/>
    <property type="project" value="InterPro"/>
</dbReference>
<comment type="caution">
    <text evidence="3">The sequence shown here is derived from an EMBL/GenBank/DDBJ whole genome shotgun (WGS) entry which is preliminary data.</text>
</comment>
<dbReference type="InterPro" id="IPR013762">
    <property type="entry name" value="Integrase-like_cat_sf"/>
</dbReference>
<protein>
    <submittedName>
        <fullName evidence="3">Tyrosine-type recombinase/integrase</fullName>
    </submittedName>
</protein>
<accession>A0A6I4SY63</accession>
<dbReference type="AlphaFoldDB" id="A0A6I4SY63"/>
<feature type="domain" description="Tyr recombinase" evidence="2">
    <location>
        <begin position="1"/>
        <end position="88"/>
    </location>
</feature>
<evidence type="ECO:0000259" key="2">
    <source>
        <dbReference type="PROSITE" id="PS51898"/>
    </source>
</evidence>
<dbReference type="EMBL" id="WTYM01000046">
    <property type="protein sequence ID" value="MXO60299.1"/>
    <property type="molecule type" value="Genomic_DNA"/>
</dbReference>
<keyword evidence="1" id="KW-0233">DNA recombination</keyword>
<gene>
    <name evidence="3" type="ORF">GRI89_12195</name>
</gene>
<dbReference type="Pfam" id="PF00589">
    <property type="entry name" value="Phage_integrase"/>
    <property type="match status" value="1"/>
</dbReference>
<keyword evidence="4" id="KW-1185">Reference proteome</keyword>
<dbReference type="PROSITE" id="PS51898">
    <property type="entry name" value="TYR_RECOMBINASE"/>
    <property type="match status" value="1"/>
</dbReference>
<dbReference type="InterPro" id="IPR011010">
    <property type="entry name" value="DNA_brk_join_enz"/>
</dbReference>
<dbReference type="Gene3D" id="1.10.443.10">
    <property type="entry name" value="Intergrase catalytic core"/>
    <property type="match status" value="1"/>
</dbReference>